<dbReference type="InterPro" id="IPR025870">
    <property type="entry name" value="Glyoxalase-like_dom"/>
</dbReference>
<name>W4LW49_ENTF1</name>
<reference evidence="2 3" key="1">
    <citation type="journal article" date="2014" name="Nature">
        <title>An environmental bacterial taxon with a large and distinct metabolic repertoire.</title>
        <authorList>
            <person name="Wilson M.C."/>
            <person name="Mori T."/>
            <person name="Ruckert C."/>
            <person name="Uria A.R."/>
            <person name="Helf M.J."/>
            <person name="Takada K."/>
            <person name="Gernert C."/>
            <person name="Steffens U.A."/>
            <person name="Heycke N."/>
            <person name="Schmitt S."/>
            <person name="Rinke C."/>
            <person name="Helfrich E.J."/>
            <person name="Brachmann A.O."/>
            <person name="Gurgui C."/>
            <person name="Wakimoto T."/>
            <person name="Kracht M."/>
            <person name="Crusemann M."/>
            <person name="Hentschel U."/>
            <person name="Abe I."/>
            <person name="Matsunaga S."/>
            <person name="Kalinowski J."/>
            <person name="Takeyama H."/>
            <person name="Piel J."/>
        </authorList>
    </citation>
    <scope>NUCLEOTIDE SEQUENCE [LARGE SCALE GENOMIC DNA]</scope>
    <source>
        <strain evidence="3">TSY1</strain>
    </source>
</reference>
<sequence>MSTLAQLDHAVINVHFDMDRAEPLFQALGFTLTPRGYHSR</sequence>
<evidence type="ECO:0000259" key="1">
    <source>
        <dbReference type="Pfam" id="PF13468"/>
    </source>
</evidence>
<keyword evidence="3" id="KW-1185">Reference proteome</keyword>
<dbReference type="Pfam" id="PF13468">
    <property type="entry name" value="Glyoxalase_3"/>
    <property type="match status" value="1"/>
</dbReference>
<dbReference type="Proteomes" id="UP000019141">
    <property type="component" value="Unassembled WGS sequence"/>
</dbReference>
<comment type="caution">
    <text evidence="2">The sequence shown here is derived from an EMBL/GenBank/DDBJ whole genome shotgun (WGS) entry which is preliminary data.</text>
</comment>
<protein>
    <recommendedName>
        <fullName evidence="1">Glyoxalase-like domain-containing protein</fullName>
    </recommendedName>
</protein>
<dbReference type="HOGENOM" id="CLU_3286575_0_0_7"/>
<accession>W4LW49</accession>
<dbReference type="EMBL" id="AZHW01000155">
    <property type="protein sequence ID" value="ETX02309.1"/>
    <property type="molecule type" value="Genomic_DNA"/>
</dbReference>
<organism evidence="2 3">
    <name type="scientific">Entotheonella factor</name>
    <dbReference type="NCBI Taxonomy" id="1429438"/>
    <lineage>
        <taxon>Bacteria</taxon>
        <taxon>Pseudomonadati</taxon>
        <taxon>Nitrospinota/Tectimicrobiota group</taxon>
        <taxon>Candidatus Tectimicrobiota</taxon>
        <taxon>Candidatus Entotheonellia</taxon>
        <taxon>Candidatus Entotheonellales</taxon>
        <taxon>Candidatus Entotheonellaceae</taxon>
        <taxon>Candidatus Entotheonella</taxon>
    </lineage>
</organism>
<dbReference type="AlphaFoldDB" id="W4LW49"/>
<evidence type="ECO:0000313" key="2">
    <source>
        <dbReference type="EMBL" id="ETX02309.1"/>
    </source>
</evidence>
<gene>
    <name evidence="2" type="ORF">ETSY1_04005</name>
</gene>
<evidence type="ECO:0000313" key="3">
    <source>
        <dbReference type="Proteomes" id="UP000019141"/>
    </source>
</evidence>
<feature type="domain" description="Glyoxalase-like" evidence="1">
    <location>
        <begin position="7"/>
        <end position="39"/>
    </location>
</feature>
<proteinExistence type="predicted"/>